<dbReference type="SUPFAM" id="SSF53067">
    <property type="entry name" value="Actin-like ATPase domain"/>
    <property type="match status" value="2"/>
</dbReference>
<evidence type="ECO:0000313" key="5">
    <source>
        <dbReference type="EMBL" id="WMS88166.1"/>
    </source>
</evidence>
<feature type="domain" description="Gcp-like" evidence="4">
    <location>
        <begin position="29"/>
        <end position="227"/>
    </location>
</feature>
<keyword evidence="6" id="KW-1185">Reference proteome</keyword>
<protein>
    <recommendedName>
        <fullName evidence="2">tRNA threonylcarbamoyladenosine biosynthesis protein TsaB</fullName>
    </recommendedName>
    <alternativeName>
        <fullName evidence="3">t(6)A37 threonylcarbamoyladenosine biosynthesis protein TsaB</fullName>
    </alternativeName>
</protein>
<accession>A0AA51X7S2</accession>
<organism evidence="5 6">
    <name type="scientific">Pleionea litopenaei</name>
    <dbReference type="NCBI Taxonomy" id="3070815"/>
    <lineage>
        <taxon>Bacteria</taxon>
        <taxon>Pseudomonadati</taxon>
        <taxon>Pseudomonadota</taxon>
        <taxon>Gammaproteobacteria</taxon>
        <taxon>Oceanospirillales</taxon>
        <taxon>Pleioneaceae</taxon>
        <taxon>Pleionea</taxon>
    </lineage>
</organism>
<evidence type="ECO:0000313" key="6">
    <source>
        <dbReference type="Proteomes" id="UP001239782"/>
    </source>
</evidence>
<dbReference type="GO" id="GO:0005829">
    <property type="term" value="C:cytosol"/>
    <property type="evidence" value="ECO:0007669"/>
    <property type="project" value="TreeGrafter"/>
</dbReference>
<dbReference type="InterPro" id="IPR000905">
    <property type="entry name" value="Gcp-like_dom"/>
</dbReference>
<sequence>MNYLAIETSTEAFSVAIGTAQNLKSEFAVAPRKHGELLLPTITKLLDESSLSMSNIDCVVYGKGPGAFTGVRIAVSAAQGLAFGQSCPLIGISSLQNLAAQVFSENDLEYAWVTNDARMNEVYSGLYRKVESDGLIWAELVGQEVVIDPSLLALPEELSHGSWAAVGSGWKVYQESLAAHLVLATATFEDCYPNAATALKLAAHPNATIWQHAVSEAVPSYLRNNVAAKSQKSSIIGADR</sequence>
<dbReference type="RefSeq" id="WP_309203370.1">
    <property type="nucleotide sequence ID" value="NZ_CP133548.1"/>
</dbReference>
<comment type="similarity">
    <text evidence="1">Belongs to the KAE1 / TsaD family. TsaB subfamily.</text>
</comment>
<proteinExistence type="inferred from homology"/>
<keyword evidence="5" id="KW-0808">Transferase</keyword>
<dbReference type="AlphaFoldDB" id="A0AA51X7S2"/>
<evidence type="ECO:0000256" key="3">
    <source>
        <dbReference type="ARBA" id="ARBA00032446"/>
    </source>
</evidence>
<dbReference type="InterPro" id="IPR022496">
    <property type="entry name" value="T6A_TsaB"/>
</dbReference>
<name>A0AA51X7S2_9GAMM</name>
<dbReference type="PANTHER" id="PTHR11735:SF11">
    <property type="entry name" value="TRNA THREONYLCARBAMOYLADENOSINE BIOSYNTHESIS PROTEIN TSAB"/>
    <property type="match status" value="1"/>
</dbReference>
<evidence type="ECO:0000259" key="4">
    <source>
        <dbReference type="Pfam" id="PF00814"/>
    </source>
</evidence>
<reference evidence="5 6" key="1">
    <citation type="submission" date="2023-08" db="EMBL/GenBank/DDBJ databases">
        <title>Pleionea litopenaei sp. nov., isolated from stomach of juvenile Litopenaeus vannamei.</title>
        <authorList>
            <person name="Rho A.M."/>
            <person name="Hwang C.Y."/>
        </authorList>
    </citation>
    <scope>NUCLEOTIDE SEQUENCE [LARGE SCALE GENOMIC DNA]</scope>
    <source>
        <strain evidence="5 6">HL-JVS1</strain>
    </source>
</reference>
<gene>
    <name evidence="5" type="primary">tsaB</name>
    <name evidence="5" type="ORF">Q9312_04435</name>
</gene>
<dbReference type="InterPro" id="IPR043129">
    <property type="entry name" value="ATPase_NBD"/>
</dbReference>
<dbReference type="Gene3D" id="3.30.420.40">
    <property type="match status" value="2"/>
</dbReference>
<dbReference type="EMBL" id="CP133548">
    <property type="protein sequence ID" value="WMS88166.1"/>
    <property type="molecule type" value="Genomic_DNA"/>
</dbReference>
<dbReference type="CDD" id="cd24032">
    <property type="entry name" value="ASKHA_NBD_TsaB"/>
    <property type="match status" value="1"/>
</dbReference>
<evidence type="ECO:0000256" key="2">
    <source>
        <dbReference type="ARBA" id="ARBA00019012"/>
    </source>
</evidence>
<dbReference type="KEGG" id="plei:Q9312_04435"/>
<dbReference type="PANTHER" id="PTHR11735">
    <property type="entry name" value="TRNA N6-ADENOSINE THREONYLCARBAMOYLTRANSFERASE"/>
    <property type="match status" value="1"/>
</dbReference>
<dbReference type="Pfam" id="PF00814">
    <property type="entry name" value="TsaD"/>
    <property type="match status" value="1"/>
</dbReference>
<keyword evidence="5" id="KW-0012">Acyltransferase</keyword>
<dbReference type="GO" id="GO:0002949">
    <property type="term" value="P:tRNA threonylcarbamoyladenosine modification"/>
    <property type="evidence" value="ECO:0007669"/>
    <property type="project" value="InterPro"/>
</dbReference>
<dbReference type="GO" id="GO:0016746">
    <property type="term" value="F:acyltransferase activity"/>
    <property type="evidence" value="ECO:0007669"/>
    <property type="project" value="UniProtKB-KW"/>
</dbReference>
<evidence type="ECO:0000256" key="1">
    <source>
        <dbReference type="ARBA" id="ARBA00010493"/>
    </source>
</evidence>
<dbReference type="NCBIfam" id="TIGR03725">
    <property type="entry name" value="T6A_YeaZ"/>
    <property type="match status" value="1"/>
</dbReference>
<dbReference type="Proteomes" id="UP001239782">
    <property type="component" value="Chromosome"/>
</dbReference>